<name>A0A9X1VG55_9BACT</name>
<proteinExistence type="predicted"/>
<sequence>MLPTPLGSAQVAACFQRGSVKKIQPLLDTLAAMFLVRQVEGERAYVG</sequence>
<protein>
    <submittedName>
        <fullName evidence="1">Uncharacterized protein</fullName>
    </submittedName>
</protein>
<keyword evidence="2" id="KW-1185">Reference proteome</keyword>
<dbReference type="RefSeq" id="WP_241935770.1">
    <property type="nucleotide sequence ID" value="NZ_JALBGC010000002.1"/>
</dbReference>
<evidence type="ECO:0000313" key="1">
    <source>
        <dbReference type="EMBL" id="MCI1187503.1"/>
    </source>
</evidence>
<gene>
    <name evidence="1" type="ORF">MON38_08730</name>
</gene>
<accession>A0A9X1VG55</accession>
<evidence type="ECO:0000313" key="2">
    <source>
        <dbReference type="Proteomes" id="UP001139193"/>
    </source>
</evidence>
<organism evidence="1 2">
    <name type="scientific">Hymenobacter cyanobacteriorum</name>
    <dbReference type="NCBI Taxonomy" id="2926463"/>
    <lineage>
        <taxon>Bacteria</taxon>
        <taxon>Pseudomonadati</taxon>
        <taxon>Bacteroidota</taxon>
        <taxon>Cytophagia</taxon>
        <taxon>Cytophagales</taxon>
        <taxon>Hymenobacteraceae</taxon>
        <taxon>Hymenobacter</taxon>
    </lineage>
</organism>
<dbReference type="AlphaFoldDB" id="A0A9X1VG55"/>
<dbReference type="EMBL" id="JALBGC010000002">
    <property type="protein sequence ID" value="MCI1187503.1"/>
    <property type="molecule type" value="Genomic_DNA"/>
</dbReference>
<reference evidence="1" key="1">
    <citation type="submission" date="2022-03" db="EMBL/GenBank/DDBJ databases">
        <title>Bacterial whole genome sequence for Hymenobacter sp. DH14.</title>
        <authorList>
            <person name="Le V."/>
        </authorList>
    </citation>
    <scope>NUCLEOTIDE SEQUENCE</scope>
    <source>
        <strain evidence="1">DH14</strain>
    </source>
</reference>
<comment type="caution">
    <text evidence="1">The sequence shown here is derived from an EMBL/GenBank/DDBJ whole genome shotgun (WGS) entry which is preliminary data.</text>
</comment>
<dbReference type="Proteomes" id="UP001139193">
    <property type="component" value="Unassembled WGS sequence"/>
</dbReference>